<sequence length="92" mass="10093">MLVAQKVQQGEGGNRKSSSPETSSLKVCAKPQAHMEMQIEVERGVKRAGEVLAVISRRFLVARNNRGGQTEGHREEGGTPEKEFCVREGDVD</sequence>
<feature type="region of interest" description="Disordered" evidence="1">
    <location>
        <begin position="1"/>
        <end position="29"/>
    </location>
</feature>
<feature type="compositionally biased region" description="Basic and acidic residues" evidence="1">
    <location>
        <begin position="71"/>
        <end position="92"/>
    </location>
</feature>
<organism evidence="2">
    <name type="scientific">Chromera velia CCMP2878</name>
    <dbReference type="NCBI Taxonomy" id="1169474"/>
    <lineage>
        <taxon>Eukaryota</taxon>
        <taxon>Sar</taxon>
        <taxon>Alveolata</taxon>
        <taxon>Colpodellida</taxon>
        <taxon>Chromeraceae</taxon>
        <taxon>Chromera</taxon>
    </lineage>
</organism>
<dbReference type="EMBL" id="CDMZ01000871">
    <property type="protein sequence ID" value="CEM23022.1"/>
    <property type="molecule type" value="Genomic_DNA"/>
</dbReference>
<feature type="compositionally biased region" description="Polar residues" evidence="1">
    <location>
        <begin position="15"/>
        <end position="25"/>
    </location>
</feature>
<evidence type="ECO:0000256" key="1">
    <source>
        <dbReference type="SAM" id="MobiDB-lite"/>
    </source>
</evidence>
<proteinExistence type="predicted"/>
<gene>
    <name evidence="2" type="ORF">Cvel_4147</name>
</gene>
<name>A0A0G4G4Q7_9ALVE</name>
<protein>
    <submittedName>
        <fullName evidence="2">Uncharacterized protein</fullName>
    </submittedName>
</protein>
<accession>A0A0G4G4Q7</accession>
<reference evidence="2" key="1">
    <citation type="submission" date="2014-11" db="EMBL/GenBank/DDBJ databases">
        <authorList>
            <person name="Otto D Thomas"/>
            <person name="Naeem Raeece"/>
        </authorList>
    </citation>
    <scope>NUCLEOTIDE SEQUENCE</scope>
</reference>
<dbReference type="AlphaFoldDB" id="A0A0G4G4Q7"/>
<dbReference type="VEuPathDB" id="CryptoDB:Cvel_4147"/>
<feature type="region of interest" description="Disordered" evidence="1">
    <location>
        <begin position="66"/>
        <end position="92"/>
    </location>
</feature>
<evidence type="ECO:0000313" key="2">
    <source>
        <dbReference type="EMBL" id="CEM23022.1"/>
    </source>
</evidence>